<gene>
    <name evidence="4" type="ORF">J3Q64DRAFT_1856957</name>
</gene>
<dbReference type="Proteomes" id="UP001448207">
    <property type="component" value="Unassembled WGS sequence"/>
</dbReference>
<feature type="region of interest" description="Disordered" evidence="2">
    <location>
        <begin position="683"/>
        <end position="790"/>
    </location>
</feature>
<dbReference type="Gene3D" id="4.10.240.10">
    <property type="entry name" value="Zn(2)-C6 fungal-type DNA-binding domain"/>
    <property type="match status" value="1"/>
</dbReference>
<dbReference type="CDD" id="cd12148">
    <property type="entry name" value="fungal_TF_MHR"/>
    <property type="match status" value="1"/>
</dbReference>
<evidence type="ECO:0000259" key="3">
    <source>
        <dbReference type="PROSITE" id="PS50048"/>
    </source>
</evidence>
<evidence type="ECO:0000256" key="2">
    <source>
        <dbReference type="SAM" id="MobiDB-lite"/>
    </source>
</evidence>
<dbReference type="InterPro" id="IPR050987">
    <property type="entry name" value="AtrR-like"/>
</dbReference>
<evidence type="ECO:0000256" key="1">
    <source>
        <dbReference type="ARBA" id="ARBA00023242"/>
    </source>
</evidence>
<dbReference type="InterPro" id="IPR001138">
    <property type="entry name" value="Zn2Cys6_DnaBD"/>
</dbReference>
<keyword evidence="1" id="KW-0539">Nucleus</keyword>
<evidence type="ECO:0000313" key="4">
    <source>
        <dbReference type="EMBL" id="KAL0097070.1"/>
    </source>
</evidence>
<dbReference type="PROSITE" id="PS50048">
    <property type="entry name" value="ZN2_CY6_FUNGAL_2"/>
    <property type="match status" value="1"/>
</dbReference>
<protein>
    <submittedName>
        <fullName evidence="4">Zn(2)-C6 fungal-specific transcription factor</fullName>
    </submittedName>
</protein>
<dbReference type="PROSITE" id="PS00463">
    <property type="entry name" value="ZN2_CY6_FUNGAL_1"/>
    <property type="match status" value="1"/>
</dbReference>
<sequence>MAGAFKWHSCSTKDFPLKRNKVTKACNACRTKKMRCDGITCLSEPRCARCTEHSLLCHYDEKTRRNSSPKKPDLLKRDGNHVATVEHDYKTQNLKNITFSNHYYTHLSAKTTNRPFLYITRLPPLLFGFFDMSSQPHTVWAGFLDLFTQYLQASPTQPGFSRLAKDLSLEILSLFSNYNLLYSPCIEISLINTVINSIQNPLDPSVAPTKGVEIVLTFSVFALVFQAANQALCSRYQKLSLEIERLAHIFYSEAHRRLLSAAFPFQPLGTDRDSLIVLIQSAILLTHYQCTTVCEEQAFITLQIGATFAQRCSFQDLIRQQKTDLIEKEKITLLFKLLHSWDVWFSVYMRRNCWTSRVQNPEELAEPKTIAANKFTNDQEGYQQWAVSVLDQYTEFLSQLTTKQDNSRVDEIKAQLSTLSQLSNLSKDVSNFNDICGMKLSVSALELFHQILTIQIFNCQLKPSSDQLLEGLFDLAALDSCVSAARCIVQSSKTLASTSNTSPAIVYALCVAKSIFDLKEQEQNSQSKRLKQSPLETKSLTKKVLHSEISTNSNEVSILHVQLLEVIKILSTYSEIANTLEMCINHKVSADHMFVHTAPERCGENPDLSVVPSNRLIDTDDNLHCIVSAQPRSANQAISSYLMLDVMSRADMDKEQLSKLSHTSIEREEAASVSSYYSGSIQASINKRRHMTPGQDENTNKSTRAPKRQLSSPGNNDSSPHHQLQQAQPHYSYKRTKTSNLGNNDQEMTVLVGPNSQNQQQQQKEKNEQNQKQEREQYQQERQRQEIEQRQELQSFERGLSEQTVNSHNPYVSMHDVHEVHEDSSGALGICNEDYLWIDIPISDTLQAEQPQHHQHFYPSTQTVKHRSTRISEVSPTPELPSMSSTSTTPGSGIHAVMFEAVPSLEGLDSENSVIPPKLPLPPPKHRDAPQKYWPSVHSRDWNECFTASMVETLHPNTSVIPHEPSFGTPIVQSIGLDTLSSSHEHHSSLVPQTAVETSVIPDADSSEMMYLLYGSSENSGSCGERSSAGSSDPSPRESVVCHPPTNWLSSPLKHTSPLSTLSEHPSQFNAMRQSLESSQQDKSVTKQWDTALLKAPEYKKKANRDFAMLSTNSMAPNHIYPLPIDLSPTPDQRSVVLQSRLTTSGNSSCQHTEDGSVMFSQENPWIQIPQTKIAGDAISWH</sequence>
<dbReference type="CDD" id="cd00067">
    <property type="entry name" value="GAL4"/>
    <property type="match status" value="1"/>
</dbReference>
<dbReference type="PANTHER" id="PTHR46910">
    <property type="entry name" value="TRANSCRIPTION FACTOR PDR1"/>
    <property type="match status" value="1"/>
</dbReference>
<comment type="caution">
    <text evidence="4">The sequence shown here is derived from an EMBL/GenBank/DDBJ whole genome shotgun (WGS) entry which is preliminary data.</text>
</comment>
<evidence type="ECO:0000313" key="5">
    <source>
        <dbReference type="Proteomes" id="UP001448207"/>
    </source>
</evidence>
<dbReference type="SUPFAM" id="SSF57701">
    <property type="entry name" value="Zn2/Cys6 DNA-binding domain"/>
    <property type="match status" value="1"/>
</dbReference>
<name>A0ABR3BF95_PHYBL</name>
<proteinExistence type="predicted"/>
<feature type="region of interest" description="Disordered" evidence="2">
    <location>
        <begin position="1020"/>
        <end position="1064"/>
    </location>
</feature>
<dbReference type="InterPro" id="IPR036864">
    <property type="entry name" value="Zn2-C6_fun-type_DNA-bd_sf"/>
</dbReference>
<reference evidence="4 5" key="1">
    <citation type="submission" date="2024-04" db="EMBL/GenBank/DDBJ databases">
        <title>Symmetric and asymmetric DNA N6-adenine methylation regulates different biological responses in Mucorales.</title>
        <authorList>
            <consortium name="Lawrence Berkeley National Laboratory"/>
            <person name="Lax C."/>
            <person name="Mondo S.J."/>
            <person name="Osorio-Concepcion M."/>
            <person name="Muszewska A."/>
            <person name="Corrochano-Luque M."/>
            <person name="Gutierrez G."/>
            <person name="Riley R."/>
            <person name="Lipzen A."/>
            <person name="Guo J."/>
            <person name="Hundley H."/>
            <person name="Amirebrahimi M."/>
            <person name="Ng V."/>
            <person name="Lorenzo-Gutierrez D."/>
            <person name="Binder U."/>
            <person name="Yang J."/>
            <person name="Song Y."/>
            <person name="Canovas D."/>
            <person name="Navarro E."/>
            <person name="Freitag M."/>
            <person name="Gabaldon T."/>
            <person name="Grigoriev I.V."/>
            <person name="Corrochano L.M."/>
            <person name="Nicolas F.E."/>
            <person name="Garre V."/>
        </authorList>
    </citation>
    <scope>NUCLEOTIDE SEQUENCE [LARGE SCALE GENOMIC DNA]</scope>
    <source>
        <strain evidence="4 5">L51</strain>
    </source>
</reference>
<accession>A0ABR3BF95</accession>
<feature type="compositionally biased region" description="Polar residues" evidence="2">
    <location>
        <begin position="1047"/>
        <end position="1064"/>
    </location>
</feature>
<organism evidence="4 5">
    <name type="scientific">Phycomyces blakesleeanus</name>
    <dbReference type="NCBI Taxonomy" id="4837"/>
    <lineage>
        <taxon>Eukaryota</taxon>
        <taxon>Fungi</taxon>
        <taxon>Fungi incertae sedis</taxon>
        <taxon>Mucoromycota</taxon>
        <taxon>Mucoromycotina</taxon>
        <taxon>Mucoromycetes</taxon>
        <taxon>Mucorales</taxon>
        <taxon>Phycomycetaceae</taxon>
        <taxon>Phycomyces</taxon>
    </lineage>
</organism>
<dbReference type="Pfam" id="PF00172">
    <property type="entry name" value="Zn_clus"/>
    <property type="match status" value="1"/>
</dbReference>
<feature type="domain" description="Zn(2)-C6 fungal-type" evidence="3">
    <location>
        <begin position="25"/>
        <end position="59"/>
    </location>
</feature>
<feature type="compositionally biased region" description="Polar residues" evidence="2">
    <location>
        <begin position="738"/>
        <end position="747"/>
    </location>
</feature>
<dbReference type="PANTHER" id="PTHR46910:SF39">
    <property type="entry name" value="ZN(II)2CYS6 TRANSCRIPTION FACTOR (EUROFUNG)"/>
    <property type="match status" value="1"/>
</dbReference>
<dbReference type="EMBL" id="JBCLYO010000001">
    <property type="protein sequence ID" value="KAL0097070.1"/>
    <property type="molecule type" value="Genomic_DNA"/>
</dbReference>
<dbReference type="SMART" id="SM00066">
    <property type="entry name" value="GAL4"/>
    <property type="match status" value="1"/>
</dbReference>
<feature type="compositionally biased region" description="Polar residues" evidence="2">
    <location>
        <begin position="695"/>
        <end position="729"/>
    </location>
</feature>
<keyword evidence="5" id="KW-1185">Reference proteome</keyword>
<feature type="compositionally biased region" description="Basic and acidic residues" evidence="2">
    <location>
        <begin position="763"/>
        <end position="790"/>
    </location>
</feature>